<gene>
    <name evidence="2" type="ORF">CDAUBV1_LOCUS16765</name>
</gene>
<sequence length="104" mass="11862">MPQIYTPPQKRRALVDHGPAQKYSRANGGHKKGDRCSYFLSYSESVLYTLSIGASKYYSRLTGKPLVVEDDYREQLPPASPHQTSLDRFGFSQSKKEKSKHRPD</sequence>
<name>A0AAV2TZ18_CALDB</name>
<feature type="region of interest" description="Disordered" evidence="1">
    <location>
        <begin position="1"/>
        <end position="32"/>
    </location>
</feature>
<dbReference type="EMBL" id="CAXLJL010000889">
    <property type="protein sequence ID" value="CAL5141531.1"/>
    <property type="molecule type" value="Genomic_DNA"/>
</dbReference>
<accession>A0AAV2TZ18</accession>
<reference evidence="2" key="1">
    <citation type="submission" date="2024-06" db="EMBL/GenBank/DDBJ databases">
        <authorList>
            <person name="Liu X."/>
            <person name="Lenzi L."/>
            <person name="Haldenby T S."/>
            <person name="Uol C."/>
        </authorList>
    </citation>
    <scope>NUCLEOTIDE SEQUENCE</scope>
</reference>
<dbReference type="Proteomes" id="UP001497525">
    <property type="component" value="Unassembled WGS sequence"/>
</dbReference>
<proteinExistence type="predicted"/>
<organism evidence="2 3">
    <name type="scientific">Calicophoron daubneyi</name>
    <name type="common">Rumen fluke</name>
    <name type="synonym">Paramphistomum daubneyi</name>
    <dbReference type="NCBI Taxonomy" id="300641"/>
    <lineage>
        <taxon>Eukaryota</taxon>
        <taxon>Metazoa</taxon>
        <taxon>Spiralia</taxon>
        <taxon>Lophotrochozoa</taxon>
        <taxon>Platyhelminthes</taxon>
        <taxon>Trematoda</taxon>
        <taxon>Digenea</taxon>
        <taxon>Plagiorchiida</taxon>
        <taxon>Pronocephalata</taxon>
        <taxon>Paramphistomoidea</taxon>
        <taxon>Paramphistomidae</taxon>
        <taxon>Calicophoron</taxon>
    </lineage>
</organism>
<protein>
    <submittedName>
        <fullName evidence="2">Uncharacterized protein</fullName>
    </submittedName>
</protein>
<feature type="region of interest" description="Disordered" evidence="1">
    <location>
        <begin position="74"/>
        <end position="104"/>
    </location>
</feature>
<dbReference type="AlphaFoldDB" id="A0AAV2TZ18"/>
<evidence type="ECO:0000313" key="2">
    <source>
        <dbReference type="EMBL" id="CAL5141531.1"/>
    </source>
</evidence>
<evidence type="ECO:0000313" key="3">
    <source>
        <dbReference type="Proteomes" id="UP001497525"/>
    </source>
</evidence>
<evidence type="ECO:0000256" key="1">
    <source>
        <dbReference type="SAM" id="MobiDB-lite"/>
    </source>
</evidence>
<comment type="caution">
    <text evidence="2">The sequence shown here is derived from an EMBL/GenBank/DDBJ whole genome shotgun (WGS) entry which is preliminary data.</text>
</comment>